<dbReference type="Proteomes" id="UP000298545">
    <property type="component" value="Chromosome circular"/>
</dbReference>
<reference evidence="3 6" key="2">
    <citation type="submission" date="2021-03" db="EMBL/GenBank/DDBJ databases">
        <title>Rapid diversification of plasmids in a genus of pathogenic and nitrogen fixing bacteria.</title>
        <authorList>
            <person name="Weisberg A.J."/>
            <person name="Miller M."/>
            <person name="Ream W."/>
            <person name="Grunwald N.J."/>
            <person name="Chang J.H."/>
        </authorList>
    </citation>
    <scope>NUCLEOTIDE SEQUENCE [LARGE SCALE GENOMIC DNA]</scope>
    <source>
        <strain evidence="3 6">AF3.44</strain>
    </source>
</reference>
<dbReference type="Proteomes" id="UP000826513">
    <property type="component" value="Chromosome 1"/>
</dbReference>
<dbReference type="EMBL" id="CP124733">
    <property type="protein sequence ID" value="WHA40802.1"/>
    <property type="molecule type" value="Genomic_DNA"/>
</dbReference>
<proteinExistence type="predicted"/>
<dbReference type="KEGG" id="alf:CFBP5473_12780"/>
<name>A0A4D7DMJ8_9HYPH</name>
<evidence type="ECO:0000313" key="5">
    <source>
        <dbReference type="Proteomes" id="UP000298545"/>
    </source>
</evidence>
<dbReference type="Proteomes" id="UP000298664">
    <property type="component" value="Chromosome Circular"/>
</dbReference>
<dbReference type="STRING" id="1367849.GCA_000518585_00934"/>
<keyword evidence="6" id="KW-1185">Reference proteome</keyword>
<evidence type="ECO:0000313" key="2">
    <source>
        <dbReference type="EMBL" id="QCI98693.1"/>
    </source>
</evidence>
<dbReference type="AlphaFoldDB" id="A0A4D7DMJ8"/>
<accession>A0A4D7DMJ8</accession>
<evidence type="ECO:0000313" key="4">
    <source>
        <dbReference type="EMBL" id="WHA40802.1"/>
    </source>
</evidence>
<evidence type="ECO:0000313" key="3">
    <source>
        <dbReference type="EMBL" id="QYA05841.1"/>
    </source>
</evidence>
<dbReference type="OrthoDB" id="8115900at2"/>
<feature type="region of interest" description="Disordered" evidence="1">
    <location>
        <begin position="94"/>
        <end position="113"/>
    </location>
</feature>
<dbReference type="EMBL" id="CP039691">
    <property type="protein sequence ID" value="QCI98693.1"/>
    <property type="molecule type" value="Genomic_DNA"/>
</dbReference>
<gene>
    <name evidence="2" type="ORF">CFBP5473_12780</name>
    <name evidence="4" type="ORF">CFBP5477_013440</name>
    <name evidence="3" type="ORF">J5285_06955</name>
</gene>
<sequence length="136" mass="15823">MADQSKSKKLDRLAKVQGHLKKMAENELAITTRERNELTEKIETLSGYLTSFDPIHQDMLKHYVMRHSRLKARDVRLESIQNAQETQVLKETKKGEKLLDKRDAAREDEARERDDNSIYELIDLQISLKDSSLKQG</sequence>
<reference evidence="4" key="3">
    <citation type="submission" date="2023-05" db="EMBL/GenBank/DDBJ databases">
        <title>Complete genome sequence of Agrobacterium larrymoorei CFBP5477.</title>
        <authorList>
            <person name="Yen H.-C."/>
            <person name="Chou L."/>
            <person name="Lin Y.-C."/>
            <person name="Lai E.-M."/>
            <person name="Kuo C.-H."/>
        </authorList>
    </citation>
    <scope>NUCLEOTIDE SEQUENCE</scope>
    <source>
        <strain evidence="4">CFBP5477</strain>
    </source>
</reference>
<dbReference type="EMBL" id="CP072167">
    <property type="protein sequence ID" value="QYA05841.1"/>
    <property type="molecule type" value="Genomic_DNA"/>
</dbReference>
<protein>
    <recommendedName>
        <fullName evidence="7">Flagellar FliJ protein</fullName>
    </recommendedName>
</protein>
<evidence type="ECO:0000256" key="1">
    <source>
        <dbReference type="SAM" id="MobiDB-lite"/>
    </source>
</evidence>
<organism evidence="2 5">
    <name type="scientific">Agrobacterium larrymoorei</name>
    <dbReference type="NCBI Taxonomy" id="160699"/>
    <lineage>
        <taxon>Bacteria</taxon>
        <taxon>Pseudomonadati</taxon>
        <taxon>Pseudomonadota</taxon>
        <taxon>Alphaproteobacteria</taxon>
        <taxon>Hyphomicrobiales</taxon>
        <taxon>Rhizobiaceae</taxon>
        <taxon>Rhizobium/Agrobacterium group</taxon>
        <taxon>Agrobacterium</taxon>
    </lineage>
</organism>
<evidence type="ECO:0008006" key="7">
    <source>
        <dbReference type="Google" id="ProtNLM"/>
    </source>
</evidence>
<evidence type="ECO:0000313" key="6">
    <source>
        <dbReference type="Proteomes" id="UP000826513"/>
    </source>
</evidence>
<reference evidence="2 5" key="1">
    <citation type="submission" date="2019-04" db="EMBL/GenBank/DDBJ databases">
        <title>Complete genome sequence of Agrobacterium larrymoorei CFBP5473.</title>
        <authorList>
            <person name="Haryono M."/>
            <person name="Chou L."/>
            <person name="Lin Y.-C."/>
            <person name="Lai E.-M."/>
            <person name="Kuo C.-H."/>
        </authorList>
    </citation>
    <scope>NUCLEOTIDE SEQUENCE [LARGE SCALE GENOMIC DNA]</scope>
    <source>
        <strain evidence="2 5">CFBP5473</strain>
    </source>
</reference>
<dbReference type="RefSeq" id="WP_027673814.1">
    <property type="nucleotide sequence ID" value="NZ_CP039691.1"/>
</dbReference>